<dbReference type="Proteomes" id="UP000092578">
    <property type="component" value="Unassembled WGS sequence"/>
</dbReference>
<dbReference type="GO" id="GO:0005886">
    <property type="term" value="C:plasma membrane"/>
    <property type="evidence" value="ECO:0007669"/>
    <property type="project" value="UniProtKB-SubCell"/>
</dbReference>
<dbReference type="Pfam" id="PF00482">
    <property type="entry name" value="T2SSF"/>
    <property type="match status" value="2"/>
</dbReference>
<dbReference type="PRINTS" id="PR00812">
    <property type="entry name" value="BCTERIALGSPF"/>
</dbReference>
<comment type="similarity">
    <text evidence="2">Belongs to the GSP F family.</text>
</comment>
<reference evidence="10" key="1">
    <citation type="submission" date="2016-05" db="EMBL/GenBank/DDBJ databases">
        <authorList>
            <person name="Liu B."/>
            <person name="Wang J."/>
            <person name="Zhu Y."/>
            <person name="Liu G."/>
            <person name="Chen Q."/>
            <person name="Chen Z."/>
            <person name="Lan J."/>
            <person name="Che J."/>
            <person name="Ge C."/>
            <person name="Shi H."/>
            <person name="Pan Z."/>
            <person name="Liu X."/>
        </authorList>
    </citation>
    <scope>NUCLEOTIDE SEQUENCE [LARGE SCALE GENOMIC DNA]</scope>
    <source>
        <strain evidence="10">FJAT-27215</strain>
    </source>
</reference>
<keyword evidence="3" id="KW-1003">Cell membrane</keyword>
<name>A0A1B9B955_9BACI</name>
<feature type="transmembrane region" description="Helical" evidence="7">
    <location>
        <begin position="122"/>
        <end position="144"/>
    </location>
</feature>
<dbReference type="InterPro" id="IPR018076">
    <property type="entry name" value="T2SS_GspF_dom"/>
</dbReference>
<proteinExistence type="inferred from homology"/>
<dbReference type="AlphaFoldDB" id="A0A1B9B955"/>
<evidence type="ECO:0000256" key="2">
    <source>
        <dbReference type="ARBA" id="ARBA00005745"/>
    </source>
</evidence>
<keyword evidence="4 7" id="KW-0812">Transmembrane</keyword>
<feature type="transmembrane region" description="Helical" evidence="7">
    <location>
        <begin position="176"/>
        <end position="195"/>
    </location>
</feature>
<feature type="domain" description="Type II secretion system protein GspF" evidence="8">
    <location>
        <begin position="225"/>
        <end position="347"/>
    </location>
</feature>
<gene>
    <name evidence="9" type="ORF">A8F95_02680</name>
</gene>
<dbReference type="NCBIfam" id="NF041012">
    <property type="entry name" value="T4P_ComGB"/>
    <property type="match status" value="1"/>
</dbReference>
<evidence type="ECO:0000313" key="10">
    <source>
        <dbReference type="Proteomes" id="UP000092578"/>
    </source>
</evidence>
<feature type="transmembrane region" description="Helical" evidence="7">
    <location>
        <begin position="151"/>
        <end position="170"/>
    </location>
</feature>
<dbReference type="EMBL" id="MAYT01000001">
    <property type="protein sequence ID" value="OCA92618.1"/>
    <property type="molecule type" value="Genomic_DNA"/>
</dbReference>
<dbReference type="InterPro" id="IPR003004">
    <property type="entry name" value="GspF/PilC"/>
</dbReference>
<evidence type="ECO:0000256" key="7">
    <source>
        <dbReference type="SAM" id="Phobius"/>
    </source>
</evidence>
<dbReference type="Gene3D" id="1.20.81.30">
    <property type="entry name" value="Type II secretion system (T2SS), domain F"/>
    <property type="match status" value="2"/>
</dbReference>
<evidence type="ECO:0000256" key="6">
    <source>
        <dbReference type="ARBA" id="ARBA00023136"/>
    </source>
</evidence>
<evidence type="ECO:0000256" key="4">
    <source>
        <dbReference type="ARBA" id="ARBA00022692"/>
    </source>
</evidence>
<keyword evidence="5 7" id="KW-1133">Transmembrane helix</keyword>
<sequence length="355" mass="40649">MDISLKLNTIAGYLKTRRAGRYQGEFIFRLGEMLNQGFAIGDALEFLLINFDRNHRESIRLIRTELNAGTPLNEILHMLHFPSMICLQVYFAEKHGRLPETLLHAGEHWKKTEQAKEKLVKLLQYPLFLLFLLFMLLFLLNHFLMPRFEELYVALNFTPSGSTFLLITFLQKGPPFILLAAVVLAVASLFVFFQYQRQTPQSKIHWLIKTPITSTYFPLLFTRLFAKEVSSLLKSGFAVNEVLLILQEQTMHPVLRHVASVINSGLVTGQSFAEAAEQMSCFVPQLPRILRHGETNGRLAQELFLFSHFCETLLEKKIKRSLSILQPSIFLCVGLVVIAIYLSVMLPMFQMVGSI</sequence>
<dbReference type="RefSeq" id="WP_065409108.1">
    <property type="nucleotide sequence ID" value="NZ_MAYT01000001.1"/>
</dbReference>
<dbReference type="InterPro" id="IPR047692">
    <property type="entry name" value="T4P_ComGB"/>
</dbReference>
<feature type="transmembrane region" description="Helical" evidence="7">
    <location>
        <begin position="329"/>
        <end position="349"/>
    </location>
</feature>
<comment type="caution">
    <text evidence="9">The sequence shown here is derived from an EMBL/GenBank/DDBJ whole genome shotgun (WGS) entry which is preliminary data.</text>
</comment>
<organism evidence="9 10">
    <name type="scientific">Pseudobacillus wudalianchiensis</name>
    <dbReference type="NCBI Taxonomy" id="1743143"/>
    <lineage>
        <taxon>Bacteria</taxon>
        <taxon>Bacillati</taxon>
        <taxon>Bacillota</taxon>
        <taxon>Bacilli</taxon>
        <taxon>Bacillales</taxon>
        <taxon>Bacillaceae</taxon>
        <taxon>Pseudobacillus</taxon>
    </lineage>
</organism>
<comment type="subcellular location">
    <subcellularLocation>
        <location evidence="1">Cell membrane</location>
        <topology evidence="1">Multi-pass membrane protein</topology>
    </subcellularLocation>
</comment>
<protein>
    <recommendedName>
        <fullName evidence="8">Type II secretion system protein GspF domain-containing protein</fullName>
    </recommendedName>
</protein>
<keyword evidence="10" id="KW-1185">Reference proteome</keyword>
<evidence type="ECO:0000256" key="1">
    <source>
        <dbReference type="ARBA" id="ARBA00004651"/>
    </source>
</evidence>
<evidence type="ECO:0000256" key="3">
    <source>
        <dbReference type="ARBA" id="ARBA00022475"/>
    </source>
</evidence>
<evidence type="ECO:0000256" key="5">
    <source>
        <dbReference type="ARBA" id="ARBA00022989"/>
    </source>
</evidence>
<evidence type="ECO:0000313" key="9">
    <source>
        <dbReference type="EMBL" id="OCA92618.1"/>
    </source>
</evidence>
<dbReference type="PANTHER" id="PTHR30012:SF0">
    <property type="entry name" value="TYPE II SECRETION SYSTEM PROTEIN F-RELATED"/>
    <property type="match status" value="1"/>
</dbReference>
<dbReference type="PANTHER" id="PTHR30012">
    <property type="entry name" value="GENERAL SECRETION PATHWAY PROTEIN"/>
    <property type="match status" value="1"/>
</dbReference>
<dbReference type="InterPro" id="IPR042094">
    <property type="entry name" value="T2SS_GspF_sf"/>
</dbReference>
<accession>A0A1B9B955</accession>
<keyword evidence="6 7" id="KW-0472">Membrane</keyword>
<evidence type="ECO:0000259" key="8">
    <source>
        <dbReference type="Pfam" id="PF00482"/>
    </source>
</evidence>
<feature type="domain" description="Type II secretion system protein GspF" evidence="8">
    <location>
        <begin position="26"/>
        <end position="146"/>
    </location>
</feature>